<proteinExistence type="predicted"/>
<dbReference type="GO" id="GO:0043069">
    <property type="term" value="P:negative regulation of programmed cell death"/>
    <property type="evidence" value="ECO:0007669"/>
    <property type="project" value="TreeGrafter"/>
</dbReference>
<dbReference type="Proteomes" id="UP000736164">
    <property type="component" value="Unassembled WGS sequence"/>
</dbReference>
<evidence type="ECO:0000256" key="4">
    <source>
        <dbReference type="ARBA" id="ARBA00023136"/>
    </source>
</evidence>
<sequence>MFRRPLWGIFLVPFVAMLWDGAVSQVSSPGRIVFALGRFRNVSLLQNATVEAIIPRIPADVTYITFQLHTQHQNATVSYHRVLTSSSSLNGSDAGLLFPLLRLQRTLTWYLRSPERSAITGTGVILPYREIHPVPGGCNTEYNLLVDPNIYLQYNLFETIIQFAPANIGYARGRTPPPCDVNSGQSSRWRLEYDVYQYFLPENDLSEQVLIDHIQKVASVQQMVLNGKKLVMLKSVDKTMVSFSSVPGQGVIYSVIVRDPLLNSSASYVPVHTYACNFSSTLDNCYTLGRISTKVFFTIAGIAGLFVCFFGHRFFKSELFCMGFVFVAFLFFILITRVTSLDYDMRLGLTALGGAAGGVLLVLCWWRFGSVLLCVVIVGLILGFLVSSLLFFTPVGDLSIFRTDSVFWPTFCSVVVIIPLIFFRWPREGNITACGVAGGYAVILAVNSYIYTSLSYITLDVLKRALNNQFSRAFTNVPFQGIDYILTTVWAVLAVSGVVLQLYRERSRPFFPPSPYLMWKQERERRKTNILDPSYHIPSLRSRLKSRVQDMFRRREPAGERTPLLL</sequence>
<keyword evidence="3 5" id="KW-1133">Transmembrane helix</keyword>
<accession>A0A8J7P087</accession>
<feature type="chain" id="PRO_5035195361" evidence="6">
    <location>
        <begin position="25"/>
        <end position="566"/>
    </location>
</feature>
<evidence type="ECO:0000256" key="1">
    <source>
        <dbReference type="ARBA" id="ARBA00004141"/>
    </source>
</evidence>
<feature type="transmembrane region" description="Helical" evidence="5">
    <location>
        <begin position="484"/>
        <end position="503"/>
    </location>
</feature>
<dbReference type="InterPro" id="IPR042502">
    <property type="entry name" value="TM7SF3"/>
</dbReference>
<evidence type="ECO:0000256" key="2">
    <source>
        <dbReference type="ARBA" id="ARBA00022692"/>
    </source>
</evidence>
<evidence type="ECO:0000256" key="3">
    <source>
        <dbReference type="ARBA" id="ARBA00022989"/>
    </source>
</evidence>
<feature type="transmembrane region" description="Helical" evidence="5">
    <location>
        <begin position="345"/>
        <end position="366"/>
    </location>
</feature>
<dbReference type="Pfam" id="PF13886">
    <property type="entry name" value="TM7S3_TM198"/>
    <property type="match status" value="1"/>
</dbReference>
<keyword evidence="2 5" id="KW-0812">Transmembrane</keyword>
<evidence type="ECO:0000313" key="8">
    <source>
        <dbReference type="EMBL" id="MBN3321996.1"/>
    </source>
</evidence>
<feature type="transmembrane region" description="Helical" evidence="5">
    <location>
        <begin position="405"/>
        <end position="423"/>
    </location>
</feature>
<comment type="caution">
    <text evidence="8">The sequence shown here is derived from an EMBL/GenBank/DDBJ whole genome shotgun (WGS) entry which is preliminary data.</text>
</comment>
<keyword evidence="6" id="KW-0732">Signal</keyword>
<feature type="non-terminal residue" evidence="8">
    <location>
        <position position="566"/>
    </location>
</feature>
<keyword evidence="4 5" id="KW-0472">Membrane</keyword>
<dbReference type="PANTHER" id="PTHR15937">
    <property type="entry name" value="TRANSMEMBRANE 7 SUPERFAMILY MEMBER 3"/>
    <property type="match status" value="1"/>
</dbReference>
<gene>
    <name evidence="8" type="primary">Tm7sf3_0</name>
    <name evidence="8" type="ORF">GTO95_0014689</name>
</gene>
<evidence type="ECO:0000256" key="5">
    <source>
        <dbReference type="SAM" id="Phobius"/>
    </source>
</evidence>
<evidence type="ECO:0000256" key="6">
    <source>
        <dbReference type="SAM" id="SignalP"/>
    </source>
</evidence>
<keyword evidence="9" id="KW-1185">Reference proteome</keyword>
<reference evidence="8" key="1">
    <citation type="journal article" date="2021" name="Cell">
        <title>Tracing the genetic footprints of vertebrate landing in non-teleost ray-finned fishes.</title>
        <authorList>
            <person name="Bi X."/>
            <person name="Wang K."/>
            <person name="Yang L."/>
            <person name="Pan H."/>
            <person name="Jiang H."/>
            <person name="Wei Q."/>
            <person name="Fang M."/>
            <person name="Yu H."/>
            <person name="Zhu C."/>
            <person name="Cai Y."/>
            <person name="He Y."/>
            <person name="Gan X."/>
            <person name="Zeng H."/>
            <person name="Yu D."/>
            <person name="Zhu Y."/>
            <person name="Jiang H."/>
            <person name="Qiu Q."/>
            <person name="Yang H."/>
            <person name="Zhang Y.E."/>
            <person name="Wang W."/>
            <person name="Zhu M."/>
            <person name="He S."/>
            <person name="Zhang G."/>
        </authorList>
    </citation>
    <scope>NUCLEOTIDE SEQUENCE</scope>
    <source>
        <strain evidence="8">Allg_001</strain>
    </source>
</reference>
<dbReference type="Pfam" id="PF25992">
    <property type="entry name" value="Ig_TM7SF3_N"/>
    <property type="match status" value="1"/>
</dbReference>
<organism evidence="8 9">
    <name type="scientific">Atractosteus spatula</name>
    <name type="common">Alligator gar</name>
    <name type="synonym">Lepisosteus spatula</name>
    <dbReference type="NCBI Taxonomy" id="7917"/>
    <lineage>
        <taxon>Eukaryota</taxon>
        <taxon>Metazoa</taxon>
        <taxon>Chordata</taxon>
        <taxon>Craniata</taxon>
        <taxon>Vertebrata</taxon>
        <taxon>Euteleostomi</taxon>
        <taxon>Actinopterygii</taxon>
        <taxon>Neopterygii</taxon>
        <taxon>Holostei</taxon>
        <taxon>Semionotiformes</taxon>
        <taxon>Lepisosteidae</taxon>
        <taxon>Atractosteus</taxon>
    </lineage>
</organism>
<name>A0A8J7P087_ATRSP</name>
<feature type="transmembrane region" description="Helical" evidence="5">
    <location>
        <begin position="295"/>
        <end position="312"/>
    </location>
</feature>
<feature type="transmembrane region" description="Helical" evidence="5">
    <location>
        <begin position="371"/>
        <end position="393"/>
    </location>
</feature>
<dbReference type="EMBL" id="JAAWVO010057697">
    <property type="protein sequence ID" value="MBN3321996.1"/>
    <property type="molecule type" value="Genomic_DNA"/>
</dbReference>
<feature type="signal peptide" evidence="6">
    <location>
        <begin position="1"/>
        <end position="24"/>
    </location>
</feature>
<dbReference type="AlphaFoldDB" id="A0A8J7P087"/>
<feature type="transmembrane region" description="Helical" evidence="5">
    <location>
        <begin position="430"/>
        <end position="451"/>
    </location>
</feature>
<dbReference type="InterPro" id="IPR025256">
    <property type="entry name" value="TM7S3/TM198-like_dom"/>
</dbReference>
<feature type="domain" description="TM7S3/TM198-like" evidence="7">
    <location>
        <begin position="298"/>
        <end position="502"/>
    </location>
</feature>
<protein>
    <submittedName>
        <fullName evidence="8">TM7S3 protein</fullName>
    </submittedName>
</protein>
<feature type="transmembrane region" description="Helical" evidence="5">
    <location>
        <begin position="319"/>
        <end position="339"/>
    </location>
</feature>
<comment type="subcellular location">
    <subcellularLocation>
        <location evidence="1">Membrane</location>
        <topology evidence="1">Multi-pass membrane protein</topology>
    </subcellularLocation>
</comment>
<feature type="non-terminal residue" evidence="8">
    <location>
        <position position="1"/>
    </location>
</feature>
<dbReference type="GO" id="GO:0005886">
    <property type="term" value="C:plasma membrane"/>
    <property type="evidence" value="ECO:0007669"/>
    <property type="project" value="TreeGrafter"/>
</dbReference>
<evidence type="ECO:0000259" key="7">
    <source>
        <dbReference type="Pfam" id="PF13886"/>
    </source>
</evidence>
<evidence type="ECO:0000313" key="9">
    <source>
        <dbReference type="Proteomes" id="UP000736164"/>
    </source>
</evidence>
<dbReference type="PANTHER" id="PTHR15937:SF3">
    <property type="entry name" value="TRANSMEMBRANE 7 SUPERFAMILY MEMBER 3"/>
    <property type="match status" value="1"/>
</dbReference>